<name>A0A1Z2XN94_9FIRM</name>
<protein>
    <submittedName>
        <fullName evidence="3">DNA circularization N-terminal domain-containing protein</fullName>
    </submittedName>
</protein>
<dbReference type="InterPro" id="IPR009826">
    <property type="entry name" value="DNA_circ_N"/>
</dbReference>
<feature type="domain" description="DNA circulation N-terminal" evidence="1">
    <location>
        <begin position="38"/>
        <end position="84"/>
    </location>
</feature>
<dbReference type="CDD" id="cd00118">
    <property type="entry name" value="LysM"/>
    <property type="match status" value="1"/>
</dbReference>
<dbReference type="RefSeq" id="WP_066535339.1">
    <property type="nucleotide sequence ID" value="NZ_CP021422.1"/>
</dbReference>
<keyword evidence="4" id="KW-1185">Reference proteome</keyword>
<evidence type="ECO:0000259" key="1">
    <source>
        <dbReference type="Pfam" id="PF07157"/>
    </source>
</evidence>
<accession>A0A1Z2XN94</accession>
<dbReference type="Proteomes" id="UP000596035">
    <property type="component" value="Chromosome"/>
</dbReference>
<dbReference type="EMBL" id="CP065321">
    <property type="protein sequence ID" value="QQR29204.1"/>
    <property type="molecule type" value="Genomic_DNA"/>
</dbReference>
<evidence type="ECO:0000313" key="4">
    <source>
        <dbReference type="Proteomes" id="UP000196710"/>
    </source>
</evidence>
<sequence length="171" mass="19202">MNLMAMSFKGRCWRVNPTALKVEYAENIRETLLPFVGSRLTDLGQKKRRASGEGYFVGGDCMEQWRRLEGLFREGGPGSLLLPGMEPMRAVLSELRLLGEEGAGLVKYSFVFTETWAGESYRGQGVHRAAQGESLWDYAGRYGWGMEELRAANTHIRDIACLEQGEEVYAP</sequence>
<dbReference type="InterPro" id="IPR018392">
    <property type="entry name" value="LysM"/>
</dbReference>
<reference evidence="3 5" key="3">
    <citation type="submission" date="2020-11" db="EMBL/GenBank/DDBJ databases">
        <title>Closed and high quality bacterial genomes of the OMM12 community.</title>
        <authorList>
            <person name="Marbouty M."/>
            <person name="Lamy-Besnier Q."/>
            <person name="Debarbieux L."/>
            <person name="Koszul R."/>
        </authorList>
    </citation>
    <scope>NUCLEOTIDE SEQUENCE [LARGE SCALE GENOMIC DNA]</scope>
    <source>
        <strain evidence="3 5">KB18</strain>
    </source>
</reference>
<gene>
    <name evidence="2" type="ORF">ADH66_04175</name>
    <name evidence="3" type="ORF">I5Q82_14240</name>
</gene>
<dbReference type="KEGG" id="amur:ADH66_04175"/>
<reference evidence="2" key="1">
    <citation type="journal article" date="2017" name="Genome Announc.">
        <title>High-Quality Whole-Genome Sequences of the Oligo-Mouse-Microbiota Bacterial Community.</title>
        <authorList>
            <person name="Garzetti D."/>
            <person name="Brugiroux S."/>
            <person name="Bunk B."/>
            <person name="Pukall R."/>
            <person name="McCoy K.D."/>
            <person name="Macpherson A.J."/>
            <person name="Stecher B."/>
        </authorList>
    </citation>
    <scope>NUCLEOTIDE SEQUENCE</scope>
    <source>
        <strain evidence="2">KB18</strain>
    </source>
</reference>
<dbReference type="AlphaFoldDB" id="A0A1Z2XN94"/>
<dbReference type="Proteomes" id="UP000196710">
    <property type="component" value="Chromosome"/>
</dbReference>
<proteinExistence type="predicted"/>
<evidence type="ECO:0000313" key="5">
    <source>
        <dbReference type="Proteomes" id="UP000596035"/>
    </source>
</evidence>
<reference evidence="4" key="2">
    <citation type="submission" date="2017-05" db="EMBL/GenBank/DDBJ databases">
        <title>Improved OligoMM genomes.</title>
        <authorList>
            <person name="Garzetti D."/>
        </authorList>
    </citation>
    <scope>NUCLEOTIDE SEQUENCE [LARGE SCALE GENOMIC DNA]</scope>
    <source>
        <strain evidence="4">KB18</strain>
    </source>
</reference>
<dbReference type="Pfam" id="PF07157">
    <property type="entry name" value="DNA_circ_N"/>
    <property type="match status" value="1"/>
</dbReference>
<evidence type="ECO:0000313" key="3">
    <source>
        <dbReference type="EMBL" id="QQR29204.1"/>
    </source>
</evidence>
<organism evidence="3 5">
    <name type="scientific">Acutalibacter muris</name>
    <dbReference type="NCBI Taxonomy" id="1796620"/>
    <lineage>
        <taxon>Bacteria</taxon>
        <taxon>Bacillati</taxon>
        <taxon>Bacillota</taxon>
        <taxon>Clostridia</taxon>
        <taxon>Eubacteriales</taxon>
        <taxon>Acutalibacteraceae</taxon>
        <taxon>Acutalibacter</taxon>
    </lineage>
</organism>
<dbReference type="EMBL" id="CP021422">
    <property type="protein sequence ID" value="ASB39915.1"/>
    <property type="molecule type" value="Genomic_DNA"/>
</dbReference>
<evidence type="ECO:0000313" key="2">
    <source>
        <dbReference type="EMBL" id="ASB39915.1"/>
    </source>
</evidence>